<dbReference type="Gramene" id="TraesCS6B02G196000.1">
    <property type="protein sequence ID" value="TraesCS6B02G196000.1.cds1"/>
    <property type="gene ID" value="TraesCS6B02G196000"/>
</dbReference>
<evidence type="ECO:0000313" key="3">
    <source>
        <dbReference type="Proteomes" id="UP000019116"/>
    </source>
</evidence>
<dbReference type="Proteomes" id="UP000019116">
    <property type="component" value="Chromosome 6B"/>
</dbReference>
<feature type="compositionally biased region" description="Basic and acidic residues" evidence="1">
    <location>
        <begin position="34"/>
        <end position="44"/>
    </location>
</feature>
<evidence type="ECO:0000256" key="1">
    <source>
        <dbReference type="SAM" id="MobiDB-lite"/>
    </source>
</evidence>
<dbReference type="EnsemblPlants" id="TraesCS6B02G196000.1">
    <property type="protein sequence ID" value="TraesCS6B02G196000.1.cds1"/>
    <property type="gene ID" value="TraesCS6B02G196000"/>
</dbReference>
<gene>
    <name evidence="2" type="primary">LOC123136770</name>
</gene>
<reference evidence="2" key="2">
    <citation type="submission" date="2018-10" db="UniProtKB">
        <authorList>
            <consortium name="EnsemblPlants"/>
        </authorList>
    </citation>
    <scope>IDENTIFICATION</scope>
</reference>
<protein>
    <submittedName>
        <fullName evidence="2">Uncharacterized protein</fullName>
    </submittedName>
</protein>
<dbReference type="PaxDb" id="4565-Traes_6BS_E8C1B7713.1"/>
<dbReference type="OrthoDB" id="1742859at2759"/>
<dbReference type="SMR" id="A0A3B6PKE4"/>
<dbReference type="Gramene" id="TraesJUL6B03G03531570.3">
    <property type="protein sequence ID" value="TraesJUL6B03G03531570.3.CDS1"/>
    <property type="gene ID" value="TraesJUL6B03G03531570"/>
</dbReference>
<dbReference type="RefSeq" id="XP_044412196.1">
    <property type="nucleotide sequence ID" value="XM_044556261.1"/>
</dbReference>
<dbReference type="AlphaFoldDB" id="A0A3B6PKE4"/>
<reference evidence="2" key="1">
    <citation type="submission" date="2018-08" db="EMBL/GenBank/DDBJ databases">
        <authorList>
            <person name="Rossello M."/>
        </authorList>
    </citation>
    <scope>NUCLEOTIDE SEQUENCE [LARGE SCALE GENOMIC DNA]</scope>
    <source>
        <strain evidence="2">cv. Chinese Spring</strain>
    </source>
</reference>
<evidence type="ECO:0000313" key="2">
    <source>
        <dbReference type="EnsemblPlants" id="TraesCS6B02G196000.1.cds1"/>
    </source>
</evidence>
<feature type="region of interest" description="Disordered" evidence="1">
    <location>
        <begin position="1"/>
        <end position="85"/>
    </location>
</feature>
<sequence length="146" mass="16846">MQDPRGMAREDFSASKSQKRKVVYRPLPSVQIKTEPELLRRDIPHLLANTQKPPKRSFRSEPRPPMPQSDRGTPDSLPDSGPADEYRALRRKYMMLEEENYTLDAQLGMAEKEAKTLEDEKFALLDQLVVLEGLVEPSQLQTQRRL</sequence>
<organism evidence="2">
    <name type="scientific">Triticum aestivum</name>
    <name type="common">Wheat</name>
    <dbReference type="NCBI Taxonomy" id="4565"/>
    <lineage>
        <taxon>Eukaryota</taxon>
        <taxon>Viridiplantae</taxon>
        <taxon>Streptophyta</taxon>
        <taxon>Embryophyta</taxon>
        <taxon>Tracheophyta</taxon>
        <taxon>Spermatophyta</taxon>
        <taxon>Magnoliopsida</taxon>
        <taxon>Liliopsida</taxon>
        <taxon>Poales</taxon>
        <taxon>Poaceae</taxon>
        <taxon>BOP clade</taxon>
        <taxon>Pooideae</taxon>
        <taxon>Triticodae</taxon>
        <taxon>Triticeae</taxon>
        <taxon>Triticinae</taxon>
        <taxon>Triticum</taxon>
    </lineage>
</organism>
<keyword evidence="3" id="KW-1185">Reference proteome</keyword>
<dbReference type="PANTHER" id="PTHR37740">
    <property type="entry name" value="OS02G0193500 PROTEIN"/>
    <property type="match status" value="1"/>
</dbReference>
<name>A0A3B6PKE4_WHEAT</name>
<dbReference type="Gramene" id="TraesLDM6B03G03507730.1">
    <property type="protein sequence ID" value="TraesLDM6B03G03507730.1.CDS1"/>
    <property type="gene ID" value="TraesLDM6B03G03507730"/>
</dbReference>
<dbReference type="Gramene" id="TraesNOR6B03G03537110.1">
    <property type="protein sequence ID" value="TraesNOR6B03G03537110.1.CDS1"/>
    <property type="gene ID" value="TraesNOR6B03G03537110"/>
</dbReference>
<dbReference type="Gramene" id="TraesSYM6B03G03447370.2">
    <property type="protein sequence ID" value="TraesSYM6B03G03447370.2.CDS1"/>
    <property type="gene ID" value="TraesSYM6B03G03447370"/>
</dbReference>
<proteinExistence type="predicted"/>
<dbReference type="Gramene" id="TraesCLE_scaffold_043756_01G000100.1">
    <property type="protein sequence ID" value="TraesCLE_scaffold_043756_01G000100.1"/>
    <property type="gene ID" value="TraesCLE_scaffold_043756_01G000100"/>
</dbReference>
<accession>A0A3B6PKE4</accession>
<dbReference type="OMA" id="MEICWNT"/>
<dbReference type="Gramene" id="TraesCS6B03G0502900.1">
    <property type="protein sequence ID" value="TraesCS6B03G0502900.1.CDS1"/>
    <property type="gene ID" value="TraesCS6B03G0502900"/>
</dbReference>
<dbReference type="PANTHER" id="PTHR37740:SF1">
    <property type="entry name" value="OS02G0193500 PROTEIN"/>
    <property type="match status" value="1"/>
</dbReference>
<dbReference type="Gramene" id="TraesARI6B03G03461820.1">
    <property type="protein sequence ID" value="TraesARI6B03G03461820.1.CDS1"/>
    <property type="gene ID" value="TraesARI6B03G03461820"/>
</dbReference>
<dbReference type="RefSeq" id="XP_044412197.1">
    <property type="nucleotide sequence ID" value="XM_044556262.1"/>
</dbReference>
<dbReference type="GeneID" id="123136770"/>
<dbReference type="Gramene" id="TraesSYM6B03G03447370.1">
    <property type="protein sequence ID" value="TraesSYM6B03G03447370.1.CDS1"/>
    <property type="gene ID" value="TraesSYM6B03G03447370"/>
</dbReference>
<dbReference type="Gramene" id="TraesJUL6B03G03531570.1">
    <property type="protein sequence ID" value="TraesJUL6B03G03531570.1.CDS1"/>
    <property type="gene ID" value="TraesJUL6B03G03531570"/>
</dbReference>
<feature type="compositionally biased region" description="Basic and acidic residues" evidence="1">
    <location>
        <begin position="1"/>
        <end position="13"/>
    </location>
</feature>